<reference evidence="2" key="2">
    <citation type="submission" date="2025-08" db="UniProtKB">
        <authorList>
            <consortium name="RefSeq"/>
        </authorList>
    </citation>
    <scope>IDENTIFICATION</scope>
    <source>
        <tissue evidence="2">Leaf</tissue>
    </source>
</reference>
<protein>
    <submittedName>
        <fullName evidence="2">Uncharacterized protein LOC142177383</fullName>
    </submittedName>
</protein>
<reference evidence="1" key="1">
    <citation type="journal article" date="2014" name="Nat. Commun.">
        <title>The tobacco genome sequence and its comparison with those of tomato and potato.</title>
        <authorList>
            <person name="Sierro N."/>
            <person name="Battey J.N."/>
            <person name="Ouadi S."/>
            <person name="Bakaher N."/>
            <person name="Bovet L."/>
            <person name="Willig A."/>
            <person name="Goepfert S."/>
            <person name="Peitsch M.C."/>
            <person name="Ivanov N.V."/>
        </authorList>
    </citation>
    <scope>NUCLEOTIDE SEQUENCE [LARGE SCALE GENOMIC DNA]</scope>
</reference>
<proteinExistence type="predicted"/>
<dbReference type="Proteomes" id="UP000790787">
    <property type="component" value="Chromosome 23"/>
</dbReference>
<dbReference type="RefSeq" id="XP_075101967.1">
    <property type="nucleotide sequence ID" value="XM_075245866.1"/>
</dbReference>
<gene>
    <name evidence="2" type="primary">LOC142177383</name>
</gene>
<keyword evidence="1" id="KW-1185">Reference proteome</keyword>
<name>A0AC58TXI7_TOBAC</name>
<evidence type="ECO:0000313" key="2">
    <source>
        <dbReference type="RefSeq" id="XP_075101967.1"/>
    </source>
</evidence>
<evidence type="ECO:0000313" key="1">
    <source>
        <dbReference type="Proteomes" id="UP000790787"/>
    </source>
</evidence>
<organism evidence="1 2">
    <name type="scientific">Nicotiana tabacum</name>
    <name type="common">Common tobacco</name>
    <dbReference type="NCBI Taxonomy" id="4097"/>
    <lineage>
        <taxon>Eukaryota</taxon>
        <taxon>Viridiplantae</taxon>
        <taxon>Streptophyta</taxon>
        <taxon>Embryophyta</taxon>
        <taxon>Tracheophyta</taxon>
        <taxon>Spermatophyta</taxon>
        <taxon>Magnoliopsida</taxon>
        <taxon>eudicotyledons</taxon>
        <taxon>Gunneridae</taxon>
        <taxon>Pentapetalae</taxon>
        <taxon>asterids</taxon>
        <taxon>lamiids</taxon>
        <taxon>Solanales</taxon>
        <taxon>Solanaceae</taxon>
        <taxon>Nicotianoideae</taxon>
        <taxon>Nicotianeae</taxon>
        <taxon>Nicotiana</taxon>
    </lineage>
</organism>
<accession>A0AC58TXI7</accession>
<sequence length="257" mass="28794">MNLISSAFDGKSYGAWRKDVVIALSAKDKLGFIDGTISIPDESPGLQSAWSRGNDMVISWLLNSLSNEIVESVLYSHSAKDLWNDLEDKFGKTNGAKLFQLQKELSVVVQENSSTHQDHRLLQFLIGLNDTYIRVRSNILMYSPLPTIGQTYSMVIQDEKQREIHCAPIYPGDSASFIVAQQGSVGKKSNFRDLKGKKSGYEGKKNNSFCSYYKKQGHMIGECYRLVGLPRDFKFTNQKKYQGSIQGNNALVSEDNA</sequence>